<proteinExistence type="predicted"/>
<keyword evidence="2" id="KW-1003">Cell membrane</keyword>
<name>A0A3Q3BL99_KRYMA</name>
<evidence type="ECO:0000256" key="6">
    <source>
        <dbReference type="ARBA" id="ARBA00023040"/>
    </source>
</evidence>
<sequence length="874" mass="97524">MTLVEPVLTWRGARLVLLSFLWNGFYSYDSHQDQSPKCQLISSATSLPVLEKRGDIMLGGLFSLHDTVVEHNLSFTSQPPSTKCTRFNFRTFRWMQTMIFAIQEINREGKLLPNITVGYKIYDSCSLPHQALKAAVELMGNKNDSSIEENNGTCHESVPVVIGDGGSTQSLVVAHFLGVFHVPQVSYFSSCACLSDKREFPAFLRTMPSDFFQVDALVQLVRHFGWTWVGVIAGDDAYGHSGANIFANEVRKFGVCVALHKIIPKNREQTNILSIISSIRLSGAQVILVFAVEQDAVALFDEALRAGLTGIQWLASEAWSTAAVLSTPRKYHHILQGTVGFAIRQAHIPGLQDFLVRLNPSRPDAQEDPFLIPFWEEVFQCSLSGQDKDQEEKAEEKPPCNGTENLNNVTNIYSDVSQLRISYNVYKAVYAVVHALKNMKSCVKGKGPFPLQTCPDADNIQPWQLLYYIKQIRYVDLFADEIKFDENGDPAAMYDLVNWQLKPNGDMEFLTVGKFEGVTTKQKLQLQEEDILWNGNQTKVPLSVCSSICHPGTRKAIRPNFPVCCYDCVSYAIDCVQCPPEFWSNAERTTCVPKQVEFLSFNDTMGITLVVISLIGSLSTCAVVFIFFYHRTTPIVRANNSDLSFLLLFSLTLCFLCSLTFIGQPSKWSCMLRHTAFGISFVLCISCILGKTIVVLIAFKTALPGSDIMKWFGPAQQKSIITICTLAQVIICTVWLIVAPPAPRQILPREKPFVILFCDEGSEIAFALVLSYIGLLACLCLLLAFLARKLPDSFNEARLITFSMLIFCAVWVAFIPAYISSPGKYATVTEVFAILASSYGLLGCIFAPKCYIILLRPEKNTRKHLMSKAPSVKF</sequence>
<accession>A0A3Q3BL99</accession>
<organism evidence="13 14">
    <name type="scientific">Kryptolebias marmoratus</name>
    <name type="common">Mangrove killifish</name>
    <name type="synonym">Rivulus marmoratus</name>
    <dbReference type="NCBI Taxonomy" id="37003"/>
    <lineage>
        <taxon>Eukaryota</taxon>
        <taxon>Metazoa</taxon>
        <taxon>Chordata</taxon>
        <taxon>Craniata</taxon>
        <taxon>Vertebrata</taxon>
        <taxon>Euteleostomi</taxon>
        <taxon>Actinopterygii</taxon>
        <taxon>Neopterygii</taxon>
        <taxon>Teleostei</taxon>
        <taxon>Neoteleostei</taxon>
        <taxon>Acanthomorphata</taxon>
        <taxon>Ovalentaria</taxon>
        <taxon>Atherinomorphae</taxon>
        <taxon>Cyprinodontiformes</taxon>
        <taxon>Rivulidae</taxon>
        <taxon>Kryptolebias</taxon>
    </lineage>
</organism>
<evidence type="ECO:0000259" key="12">
    <source>
        <dbReference type="PROSITE" id="PS50259"/>
    </source>
</evidence>
<dbReference type="AlphaFoldDB" id="A0A3Q3BL99"/>
<keyword evidence="8" id="KW-0675">Receptor</keyword>
<dbReference type="Ensembl" id="ENSKMAT00000026247.1">
    <property type="protein sequence ID" value="ENSKMAP00000025924.1"/>
    <property type="gene ID" value="ENSKMAG00000019200.1"/>
</dbReference>
<feature type="transmembrane region" description="Helical" evidence="11">
    <location>
        <begin position="675"/>
        <end position="699"/>
    </location>
</feature>
<evidence type="ECO:0000313" key="14">
    <source>
        <dbReference type="Proteomes" id="UP000264800"/>
    </source>
</evidence>
<dbReference type="PRINTS" id="PR01535">
    <property type="entry name" value="VOMERONASL2R"/>
</dbReference>
<keyword evidence="3 11" id="KW-0812">Transmembrane</keyword>
<dbReference type="CDD" id="cd06364">
    <property type="entry name" value="PBP1_CaSR"/>
    <property type="match status" value="1"/>
</dbReference>
<dbReference type="OMA" id="KCTRFNF"/>
<evidence type="ECO:0000256" key="1">
    <source>
        <dbReference type="ARBA" id="ARBA00004651"/>
    </source>
</evidence>
<dbReference type="Gene3D" id="3.40.50.2300">
    <property type="match status" value="2"/>
</dbReference>
<evidence type="ECO:0000256" key="2">
    <source>
        <dbReference type="ARBA" id="ARBA00022475"/>
    </source>
</evidence>
<keyword evidence="6" id="KW-0297">G-protein coupled receptor</keyword>
<reference evidence="13" key="1">
    <citation type="submission" date="2025-08" db="UniProtKB">
        <authorList>
            <consortium name="Ensembl"/>
        </authorList>
    </citation>
    <scope>IDENTIFICATION</scope>
</reference>
<dbReference type="GeneTree" id="ENSGT01150000286997"/>
<dbReference type="CDD" id="cd15283">
    <property type="entry name" value="7tmC_V2R_pheromone"/>
    <property type="match status" value="1"/>
</dbReference>
<evidence type="ECO:0000256" key="7">
    <source>
        <dbReference type="ARBA" id="ARBA00023136"/>
    </source>
</evidence>
<dbReference type="Pfam" id="PF01094">
    <property type="entry name" value="ANF_receptor"/>
    <property type="match status" value="1"/>
</dbReference>
<evidence type="ECO:0000256" key="10">
    <source>
        <dbReference type="ARBA" id="ARBA00023224"/>
    </source>
</evidence>
<dbReference type="Gene3D" id="2.10.50.30">
    <property type="entry name" value="GPCR, family 3, nine cysteines domain"/>
    <property type="match status" value="1"/>
</dbReference>
<evidence type="ECO:0000256" key="3">
    <source>
        <dbReference type="ARBA" id="ARBA00022692"/>
    </source>
</evidence>
<dbReference type="InterPro" id="IPR028082">
    <property type="entry name" value="Peripla_BP_I"/>
</dbReference>
<evidence type="ECO:0000313" key="13">
    <source>
        <dbReference type="Ensembl" id="ENSKMAP00000025924.1"/>
    </source>
</evidence>
<dbReference type="InterPro" id="IPR017978">
    <property type="entry name" value="GPCR_3_C"/>
</dbReference>
<feature type="transmembrane region" description="Helical" evidence="11">
    <location>
        <begin position="720"/>
        <end position="738"/>
    </location>
</feature>
<feature type="transmembrane region" description="Helical" evidence="11">
    <location>
        <begin position="605"/>
        <end position="629"/>
    </location>
</feature>
<evidence type="ECO:0000256" key="5">
    <source>
        <dbReference type="ARBA" id="ARBA00022989"/>
    </source>
</evidence>
<evidence type="ECO:0000256" key="8">
    <source>
        <dbReference type="ARBA" id="ARBA00023170"/>
    </source>
</evidence>
<reference evidence="13" key="2">
    <citation type="submission" date="2025-09" db="UniProtKB">
        <authorList>
            <consortium name="Ensembl"/>
        </authorList>
    </citation>
    <scope>IDENTIFICATION</scope>
</reference>
<evidence type="ECO:0000256" key="11">
    <source>
        <dbReference type="SAM" id="Phobius"/>
    </source>
</evidence>
<keyword evidence="7 11" id="KW-0472">Membrane</keyword>
<feature type="transmembrane region" description="Helical" evidence="11">
    <location>
        <begin position="831"/>
        <end position="854"/>
    </location>
</feature>
<keyword evidence="14" id="KW-1185">Reference proteome</keyword>
<keyword evidence="9" id="KW-0325">Glycoprotein</keyword>
<dbReference type="InterPro" id="IPR038550">
    <property type="entry name" value="GPCR_3_9-Cys_sf"/>
</dbReference>
<dbReference type="PRINTS" id="PR00248">
    <property type="entry name" value="GPCRMGR"/>
</dbReference>
<dbReference type="PANTHER" id="PTHR24061">
    <property type="entry name" value="CALCIUM-SENSING RECEPTOR-RELATED"/>
    <property type="match status" value="1"/>
</dbReference>
<keyword evidence="10" id="KW-0807">Transducer</keyword>
<evidence type="ECO:0000256" key="9">
    <source>
        <dbReference type="ARBA" id="ARBA00023180"/>
    </source>
</evidence>
<feature type="transmembrane region" description="Helical" evidence="11">
    <location>
        <begin position="764"/>
        <end position="787"/>
    </location>
</feature>
<dbReference type="FunFam" id="2.10.50.30:FF:000013">
    <property type="entry name" value="Calcium-sensing receptor"/>
    <property type="match status" value="1"/>
</dbReference>
<dbReference type="Pfam" id="PF00003">
    <property type="entry name" value="7tm_3"/>
    <property type="match status" value="1"/>
</dbReference>
<evidence type="ECO:0000256" key="4">
    <source>
        <dbReference type="ARBA" id="ARBA00022729"/>
    </source>
</evidence>
<dbReference type="InterPro" id="IPR000337">
    <property type="entry name" value="GPCR_3"/>
</dbReference>
<dbReference type="FunFam" id="3.40.50.2300:FF:000016">
    <property type="entry name" value="Taste 1 receptor member 2"/>
    <property type="match status" value="1"/>
</dbReference>
<protein>
    <submittedName>
        <fullName evidence="13">Extracellular calcium-sensing receptor-like</fullName>
    </submittedName>
</protein>
<keyword evidence="5 11" id="KW-1133">Transmembrane helix</keyword>
<dbReference type="Proteomes" id="UP000264800">
    <property type="component" value="Unplaced"/>
</dbReference>
<feature type="transmembrane region" description="Helical" evidence="11">
    <location>
        <begin position="641"/>
        <end position="663"/>
    </location>
</feature>
<dbReference type="PANTHER" id="PTHR24061:SF0">
    <property type="entry name" value="C-FAMILY ODORANT RECEPTOR OLFCT1"/>
    <property type="match status" value="1"/>
</dbReference>
<dbReference type="InterPro" id="IPR004073">
    <property type="entry name" value="GPCR_3_vmron_rcpt_2"/>
</dbReference>
<dbReference type="InterPro" id="IPR001828">
    <property type="entry name" value="ANF_lig-bd_rcpt"/>
</dbReference>
<dbReference type="GO" id="GO:0005886">
    <property type="term" value="C:plasma membrane"/>
    <property type="evidence" value="ECO:0007669"/>
    <property type="project" value="UniProtKB-SubCell"/>
</dbReference>
<dbReference type="PROSITE" id="PS50259">
    <property type="entry name" value="G_PROTEIN_RECEP_F3_4"/>
    <property type="match status" value="1"/>
</dbReference>
<feature type="domain" description="G-protein coupled receptors family 3 profile" evidence="12">
    <location>
        <begin position="605"/>
        <end position="869"/>
    </location>
</feature>
<dbReference type="SUPFAM" id="SSF53822">
    <property type="entry name" value="Periplasmic binding protein-like I"/>
    <property type="match status" value="1"/>
</dbReference>
<keyword evidence="4" id="KW-0732">Signal</keyword>
<feature type="transmembrane region" description="Helical" evidence="11">
    <location>
        <begin position="799"/>
        <end position="819"/>
    </location>
</feature>
<dbReference type="InterPro" id="IPR000068">
    <property type="entry name" value="GPCR_3_Ca_sens_rcpt-rel"/>
</dbReference>
<dbReference type="GO" id="GO:0004930">
    <property type="term" value="F:G protein-coupled receptor activity"/>
    <property type="evidence" value="ECO:0007669"/>
    <property type="project" value="UniProtKB-KW"/>
</dbReference>
<comment type="subcellular location">
    <subcellularLocation>
        <location evidence="1">Cell membrane</location>
        <topology evidence="1">Multi-pass membrane protein</topology>
    </subcellularLocation>
</comment>